<dbReference type="AlphaFoldDB" id="A0AAD8S277"/>
<evidence type="ECO:0000313" key="2">
    <source>
        <dbReference type="EMBL" id="KAK1643095.1"/>
    </source>
</evidence>
<evidence type="ECO:0000259" key="1">
    <source>
        <dbReference type="SMART" id="SM00848"/>
    </source>
</evidence>
<dbReference type="InterPro" id="IPR038765">
    <property type="entry name" value="Papain-like_cys_pep_sf"/>
</dbReference>
<gene>
    <name evidence="2" type="ORF">QYE76_060900</name>
</gene>
<dbReference type="EMBL" id="JAUUTY010000004">
    <property type="protein sequence ID" value="KAK1643095.1"/>
    <property type="molecule type" value="Genomic_DNA"/>
</dbReference>
<dbReference type="SUPFAM" id="SSF54001">
    <property type="entry name" value="Cysteine proteinases"/>
    <property type="match status" value="1"/>
</dbReference>
<sequence length="165" mass="18661">MSLRRSVCFLLTRRFSAWATPRTAPAGSLRSLRDFPVADGIGRATGVAAAALASSAALALLYSRKDTADDEASPQQEEDMKARFEYWVKKYDITYRDEEEKAMRFNVFKDNIKALLPINCFADLKDEELPSRRSCIGDIGQDSEECRQTKILAEKGEFRWTPDQP</sequence>
<reference evidence="2" key="1">
    <citation type="submission" date="2023-07" db="EMBL/GenBank/DDBJ databases">
        <title>A chromosome-level genome assembly of Lolium multiflorum.</title>
        <authorList>
            <person name="Chen Y."/>
            <person name="Copetti D."/>
            <person name="Kolliker R."/>
            <person name="Studer B."/>
        </authorList>
    </citation>
    <scope>NUCLEOTIDE SEQUENCE</scope>
    <source>
        <strain evidence="2">02402/16</strain>
        <tissue evidence="2">Leaf</tissue>
    </source>
</reference>
<protein>
    <recommendedName>
        <fullName evidence="1">Cathepsin propeptide inhibitor domain-containing protein</fullName>
    </recommendedName>
</protein>
<accession>A0AAD8S277</accession>
<feature type="domain" description="Cathepsin propeptide inhibitor" evidence="1">
    <location>
        <begin position="84"/>
        <end position="129"/>
    </location>
</feature>
<dbReference type="Gene3D" id="1.10.287.2250">
    <property type="match status" value="1"/>
</dbReference>
<dbReference type="SMART" id="SM00848">
    <property type="entry name" value="Inhibitor_I29"/>
    <property type="match status" value="1"/>
</dbReference>
<dbReference type="InterPro" id="IPR013201">
    <property type="entry name" value="Prot_inhib_I29"/>
</dbReference>
<keyword evidence="3" id="KW-1185">Reference proteome</keyword>
<dbReference type="Pfam" id="PF08246">
    <property type="entry name" value="Inhibitor_I29"/>
    <property type="match status" value="1"/>
</dbReference>
<evidence type="ECO:0000313" key="3">
    <source>
        <dbReference type="Proteomes" id="UP001231189"/>
    </source>
</evidence>
<comment type="caution">
    <text evidence="2">The sequence shown here is derived from an EMBL/GenBank/DDBJ whole genome shotgun (WGS) entry which is preliminary data.</text>
</comment>
<dbReference type="Proteomes" id="UP001231189">
    <property type="component" value="Unassembled WGS sequence"/>
</dbReference>
<organism evidence="2 3">
    <name type="scientific">Lolium multiflorum</name>
    <name type="common">Italian ryegrass</name>
    <name type="synonym">Lolium perenne subsp. multiflorum</name>
    <dbReference type="NCBI Taxonomy" id="4521"/>
    <lineage>
        <taxon>Eukaryota</taxon>
        <taxon>Viridiplantae</taxon>
        <taxon>Streptophyta</taxon>
        <taxon>Embryophyta</taxon>
        <taxon>Tracheophyta</taxon>
        <taxon>Spermatophyta</taxon>
        <taxon>Magnoliopsida</taxon>
        <taxon>Liliopsida</taxon>
        <taxon>Poales</taxon>
        <taxon>Poaceae</taxon>
        <taxon>BOP clade</taxon>
        <taxon>Pooideae</taxon>
        <taxon>Poodae</taxon>
        <taxon>Poeae</taxon>
        <taxon>Poeae Chloroplast Group 2 (Poeae type)</taxon>
        <taxon>Loliodinae</taxon>
        <taxon>Loliinae</taxon>
        <taxon>Lolium</taxon>
    </lineage>
</organism>
<name>A0AAD8S277_LOLMU</name>
<proteinExistence type="predicted"/>